<proteinExistence type="predicted"/>
<evidence type="ECO:0000313" key="3">
    <source>
        <dbReference type="EMBL" id="GGJ69690.1"/>
    </source>
</evidence>
<feature type="compositionally biased region" description="Low complexity" evidence="1">
    <location>
        <begin position="237"/>
        <end position="259"/>
    </location>
</feature>
<dbReference type="EMBL" id="BMKX01000009">
    <property type="protein sequence ID" value="GGJ69690.1"/>
    <property type="molecule type" value="Genomic_DNA"/>
</dbReference>
<evidence type="ECO:0000313" key="4">
    <source>
        <dbReference type="Proteomes" id="UP000606115"/>
    </source>
</evidence>
<dbReference type="GeneID" id="303305397"/>
<feature type="transmembrane region" description="Helical" evidence="2">
    <location>
        <begin position="58"/>
        <end position="78"/>
    </location>
</feature>
<keyword evidence="2" id="KW-1133">Transmembrane helix</keyword>
<dbReference type="Proteomes" id="UP000606115">
    <property type="component" value="Unassembled WGS sequence"/>
</dbReference>
<evidence type="ECO:0000256" key="1">
    <source>
        <dbReference type="SAM" id="MobiDB-lite"/>
    </source>
</evidence>
<protein>
    <recommendedName>
        <fullName evidence="5">MFS transporter</fullName>
    </recommendedName>
</protein>
<evidence type="ECO:0000256" key="2">
    <source>
        <dbReference type="SAM" id="Phobius"/>
    </source>
</evidence>
<evidence type="ECO:0008006" key="5">
    <source>
        <dbReference type="Google" id="ProtNLM"/>
    </source>
</evidence>
<keyword evidence="2" id="KW-0472">Membrane</keyword>
<dbReference type="RefSeq" id="WP_188686848.1">
    <property type="nucleotide sequence ID" value="NZ_BMKX01000009.1"/>
</dbReference>
<sequence length="276" mass="29268">MANTSQSVSQQQQPAATGLKIRVRYGRLAIAVLGLLAVVATLIGLLLAPFTALTFTTVGIFFLVALGSVASLRALAVLDRNRKLLEHLEATRERALDTPAFADQANQVIIRKQSDDQVFDARPGSARRAPAITAEELRSEAVRVARGDGGVKQPATWEPTNIPKPTYVAVREATQREISARVRPEPIPVSVPLRPTKHISLKADQDAKRLAAEVSAEERAAIISVGAKADPQSTELATPAAVTAPAAPATEAAPGTTAASSKAKLNLDAVMQRRRA</sequence>
<reference evidence="4" key="1">
    <citation type="journal article" date="2019" name="Int. J. Syst. Evol. Microbiol.">
        <title>The Global Catalogue of Microorganisms (GCM) 10K type strain sequencing project: providing services to taxonomists for standard genome sequencing and annotation.</title>
        <authorList>
            <consortium name="The Broad Institute Genomics Platform"/>
            <consortium name="The Broad Institute Genome Sequencing Center for Infectious Disease"/>
            <person name="Wu L."/>
            <person name="Ma J."/>
        </authorList>
    </citation>
    <scope>NUCLEOTIDE SEQUENCE [LARGE SCALE GENOMIC DNA]</scope>
    <source>
        <strain evidence="4">CGMCC 1.3685</strain>
    </source>
</reference>
<feature type="transmembrane region" description="Helical" evidence="2">
    <location>
        <begin position="28"/>
        <end position="52"/>
    </location>
</feature>
<comment type="caution">
    <text evidence="3">The sequence shown here is derived from an EMBL/GenBank/DDBJ whole genome shotgun (WGS) entry which is preliminary data.</text>
</comment>
<name>A0ABQ2DTY3_9MICC</name>
<keyword evidence="4" id="KW-1185">Reference proteome</keyword>
<organism evidence="3 4">
    <name type="scientific">Glutamicibacter ardleyensis</name>
    <dbReference type="NCBI Taxonomy" id="225894"/>
    <lineage>
        <taxon>Bacteria</taxon>
        <taxon>Bacillati</taxon>
        <taxon>Actinomycetota</taxon>
        <taxon>Actinomycetes</taxon>
        <taxon>Micrococcales</taxon>
        <taxon>Micrococcaceae</taxon>
        <taxon>Glutamicibacter</taxon>
    </lineage>
</organism>
<accession>A0ABQ2DTY3</accession>
<keyword evidence="2" id="KW-0812">Transmembrane</keyword>
<gene>
    <name evidence="3" type="ORF">GCM10007173_30580</name>
</gene>
<feature type="region of interest" description="Disordered" evidence="1">
    <location>
        <begin position="229"/>
        <end position="276"/>
    </location>
</feature>